<dbReference type="InterPro" id="IPR033764">
    <property type="entry name" value="Sdr_B"/>
</dbReference>
<dbReference type="Proteomes" id="UP000053372">
    <property type="component" value="Unassembled WGS sequence"/>
</dbReference>
<dbReference type="InterPro" id="IPR047589">
    <property type="entry name" value="DUF11_rpt"/>
</dbReference>
<keyword evidence="3" id="KW-0732">Signal</keyword>
<evidence type="ECO:0000256" key="1">
    <source>
        <dbReference type="ARBA" id="ARBA00004613"/>
    </source>
</evidence>
<proteinExistence type="predicted"/>
<dbReference type="GO" id="GO:0005576">
    <property type="term" value="C:extracellular region"/>
    <property type="evidence" value="ECO:0007669"/>
    <property type="project" value="UniProtKB-SubCell"/>
</dbReference>
<dbReference type="InterPro" id="IPR013783">
    <property type="entry name" value="Ig-like_fold"/>
</dbReference>
<protein>
    <recommendedName>
        <fullName evidence="5">SD-repeat containing protein B domain-containing protein</fullName>
    </recommendedName>
</protein>
<dbReference type="EMBL" id="LMTZ01000077">
    <property type="protein sequence ID" value="KST68108.1"/>
    <property type="molecule type" value="Genomic_DNA"/>
</dbReference>
<accession>A0A0V7ZTX9</accession>
<evidence type="ECO:0000313" key="8">
    <source>
        <dbReference type="Proteomes" id="UP000053372"/>
    </source>
</evidence>
<name>A0A0V7ZTX9_9CYAN</name>
<dbReference type="PANTHER" id="PTHR23303">
    <property type="entry name" value="CARBOXYPEPTIDASE REGULATORY REGION-CONTAINING"/>
    <property type="match status" value="1"/>
</dbReference>
<evidence type="ECO:0000259" key="5">
    <source>
        <dbReference type="Pfam" id="PF17210"/>
    </source>
</evidence>
<dbReference type="SUPFAM" id="SSF117074">
    <property type="entry name" value="Hypothetical protein PA1324"/>
    <property type="match status" value="1"/>
</dbReference>
<dbReference type="PANTHER" id="PTHR23303:SF15">
    <property type="entry name" value="COLOSSIN-A"/>
    <property type="match status" value="1"/>
</dbReference>
<feature type="domain" description="SD-repeat containing protein B" evidence="5">
    <location>
        <begin position="314"/>
        <end position="394"/>
    </location>
</feature>
<dbReference type="Pfam" id="PF17210">
    <property type="entry name" value="SdrD_B"/>
    <property type="match status" value="1"/>
</dbReference>
<feature type="region of interest" description="Disordered" evidence="4">
    <location>
        <begin position="9"/>
        <end position="29"/>
    </location>
</feature>
<evidence type="ECO:0000313" key="6">
    <source>
        <dbReference type="EMBL" id="KST68108.1"/>
    </source>
</evidence>
<keyword evidence="8" id="KW-1185">Reference proteome</keyword>
<organism evidence="6 8">
    <name type="scientific">Mastigocoleus testarum BC008</name>
    <dbReference type="NCBI Taxonomy" id="371196"/>
    <lineage>
        <taxon>Bacteria</taxon>
        <taxon>Bacillati</taxon>
        <taxon>Cyanobacteriota</taxon>
        <taxon>Cyanophyceae</taxon>
        <taxon>Nostocales</taxon>
        <taxon>Hapalosiphonaceae</taxon>
        <taxon>Mastigocoleus</taxon>
    </lineage>
</organism>
<sequence length="597" mass="63830">MKALFKHLLAKPNNRGQDREPCSSKNNSPIRYDKISTKVSVNQKYSFPILFSPSQTQPMLRGMMKPLGSSFLTLVFTVPQLIFGGNLLQDNRVLAQTPTTSCPAGTTPTVVNWTPTDNRAGIESQSPNTGGVITTFQFTESIPGQVIDNEETRITSGVYGGQPGPNLEFNIGLQDPTGAEDRAAPPGSSATLTINFSQPIQLDPLLLVDIDRDGERDLGFTFQDQVTVRAFNANTPVGVNLTALGPNVAVDNNVARGVNENATRDSSDGNVEATITAPVTQIQIQYTAGTEFGVPQQDETIGLTRFNLCIGPGSIGDTVFNDRNGDGVQNQGEPGIPNATVTLTLPGQDNQLGTADDINRTTTTNDNGFYRFELLPPGPYRVTLTPPDNFPEITTGSSQRTVNLLIGQNVDDVDFGLRGGNVGEGAPTNLRLVKRITGAFGSNGQPIGSFNTFVDGTGNDDNVLNRALGNRLFGVLELPTKSGDEVEYTIYFLAEGGAPQQNVRICDLIPQGTSFSLNTFGVGRGISLQQGNASARSLTNTEDTDGGTFYSPLRPLADRTGGDACQNPNNPDGAVVVNINEILPDNFGLIRFRVKID</sequence>
<evidence type="ECO:0000256" key="2">
    <source>
        <dbReference type="ARBA" id="ARBA00022525"/>
    </source>
</evidence>
<dbReference type="Gene3D" id="2.60.40.10">
    <property type="entry name" value="Immunoglobulins"/>
    <property type="match status" value="1"/>
</dbReference>
<dbReference type="EMBL" id="LMTZ01000045">
    <property type="protein sequence ID" value="KST68771.1"/>
    <property type="molecule type" value="Genomic_DNA"/>
</dbReference>
<evidence type="ECO:0000256" key="3">
    <source>
        <dbReference type="ARBA" id="ARBA00022729"/>
    </source>
</evidence>
<evidence type="ECO:0000313" key="7">
    <source>
        <dbReference type="EMBL" id="KST68771.1"/>
    </source>
</evidence>
<comment type="caution">
    <text evidence="6">The sequence shown here is derived from an EMBL/GenBank/DDBJ whole genome shotgun (WGS) entry which is preliminary data.</text>
</comment>
<gene>
    <name evidence="6" type="ORF">BC008_32280</name>
    <name evidence="7" type="ORF">BC008_33965</name>
</gene>
<comment type="subcellular location">
    <subcellularLocation>
        <location evidence="1">Secreted</location>
    </subcellularLocation>
</comment>
<dbReference type="InterPro" id="IPR051417">
    <property type="entry name" value="SDr/BOS_complex"/>
</dbReference>
<dbReference type="AlphaFoldDB" id="A0A0V7ZTX9"/>
<reference evidence="6 8" key="1">
    <citation type="journal article" date="2015" name="Genome Announc.">
        <title>Draft Genome of the Euendolithic (true boring) Cyanobacterium Mastigocoleus testarum strain BC008.</title>
        <authorList>
            <person name="Guida B.S."/>
            <person name="Garcia-Pichel F."/>
        </authorList>
    </citation>
    <scope>NUCLEOTIDE SEQUENCE [LARGE SCALE GENOMIC DNA]</scope>
    <source>
        <strain evidence="6 8">BC008</strain>
    </source>
</reference>
<dbReference type="RefSeq" id="WP_027843954.1">
    <property type="nucleotide sequence ID" value="NZ_LMTZ01000045.1"/>
</dbReference>
<dbReference type="NCBIfam" id="TIGR01451">
    <property type="entry name" value="B_ant_repeat"/>
    <property type="match status" value="1"/>
</dbReference>
<evidence type="ECO:0000256" key="4">
    <source>
        <dbReference type="SAM" id="MobiDB-lite"/>
    </source>
</evidence>
<keyword evidence="2" id="KW-0964">Secreted</keyword>